<keyword evidence="2" id="KW-1185">Reference proteome</keyword>
<gene>
    <name evidence="1" type="ORF">L3Q82_007216</name>
</gene>
<dbReference type="Proteomes" id="UP000831701">
    <property type="component" value="Chromosome 6"/>
</dbReference>
<comment type="caution">
    <text evidence="1">The sequence shown here is derived from an EMBL/GenBank/DDBJ whole genome shotgun (WGS) entry which is preliminary data.</text>
</comment>
<dbReference type="EMBL" id="CM041536">
    <property type="protein sequence ID" value="KAI3370653.1"/>
    <property type="molecule type" value="Genomic_DNA"/>
</dbReference>
<organism evidence="1 2">
    <name type="scientific">Scortum barcoo</name>
    <name type="common">barcoo grunter</name>
    <dbReference type="NCBI Taxonomy" id="214431"/>
    <lineage>
        <taxon>Eukaryota</taxon>
        <taxon>Metazoa</taxon>
        <taxon>Chordata</taxon>
        <taxon>Craniata</taxon>
        <taxon>Vertebrata</taxon>
        <taxon>Euteleostomi</taxon>
        <taxon>Actinopterygii</taxon>
        <taxon>Neopterygii</taxon>
        <taxon>Teleostei</taxon>
        <taxon>Neoteleostei</taxon>
        <taxon>Acanthomorphata</taxon>
        <taxon>Eupercaria</taxon>
        <taxon>Centrarchiformes</taxon>
        <taxon>Terapontoidei</taxon>
        <taxon>Terapontidae</taxon>
        <taxon>Scortum</taxon>
    </lineage>
</organism>
<sequence length="958" mass="107579">MQGAGMESEPLSHLAGFKQPSLTLSDPQVVVVDVPPADLVAESLLSMNPAVKVTRQGSAGAIRAMASAQSAVTFAMCILMITELILAKKDYYDILGVPKDATERQIKKAFHKLAMKYHPDKNKSPDAEVRFREIAEAYETLSDEARRREYDQFGYTSAYFTGEAQGRHRQGAHQPFSFNFDDIFKDFDIYSQNRHARQRRHFDEHSRSHKEPHGRHKRHFQGGFGAGIFDDMFDDIERMFTFDRHTKQTENRFHGASKQHCRTVTQRRGNMSSGKSSVLESLVGRDILPRGTGIVTRRPLILQLVHIDPEDRRKTTEEHGIEGEEWGKFLHTKNKIYTDFEEIRQEIEAETERISGNNKGISKEPIHLKVFSPHVVNLTLVDLPGITKVPVGDQPKDIEIQIRELIFNYISNPNSIILAVTAANTDMATSEALKVAREVDPDGRRTLAVVTKLDLMDAGTDAMDVLMGRVIPVKLGIIGVVNRSQLDINHKKEVADAIRDEYAFLQKKYPSLANRNGTKYLARTLNRLLMHHIRDCLPELKTRINVLAAQYQSLLNSYGEPVDDKSATLLQLITKFAAEYCHTIEGTAKYIETAELCGGARICYIFHETFGRTLESVDPLGGLTTIDVLTAIRNATGPRPALFVPEVSFELLVKRQVKRLEEPSLRCVELVHEEMQRIIQHCSNYSTQELLRFPKLHDAIVEVVTSLLRKRLPVTNEMVHNLVAIELAYINTKHPDFADACGLMNNNIEEQRRNRMRDLPAAVPRDKSLKGPGGQALFPTELSAPEGEVAKAAPGGSQSGSVSDQMDSGTGTWRGMLKRGEDGAAGDKTAPQPLLPVSPQKGHAVNLLDVPVPVSRKLSAREQRDCEVIERLIKSYFLIVRKNIQDSVPKAVMHFLVNHVKDCLQSELVGQLYKTALLNDLLTESEDMAQRRNESADMLKALQKASQVIAEIRETHLW</sequence>
<reference evidence="1" key="1">
    <citation type="submission" date="2022-04" db="EMBL/GenBank/DDBJ databases">
        <title>Jade perch genome.</title>
        <authorList>
            <person name="Chao B."/>
        </authorList>
    </citation>
    <scope>NUCLEOTIDE SEQUENCE</scope>
    <source>
        <strain evidence="1">CB-2022</strain>
    </source>
</reference>
<name>A0ACB8WS37_9TELE</name>
<accession>A0ACB8WS37</accession>
<protein>
    <submittedName>
        <fullName evidence="1">Uncharacterized protein</fullName>
    </submittedName>
</protein>
<proteinExistence type="predicted"/>
<evidence type="ECO:0000313" key="1">
    <source>
        <dbReference type="EMBL" id="KAI3370653.1"/>
    </source>
</evidence>
<evidence type="ECO:0000313" key="2">
    <source>
        <dbReference type="Proteomes" id="UP000831701"/>
    </source>
</evidence>